<comment type="caution">
    <text evidence="3">The sequence shown here is derived from an EMBL/GenBank/DDBJ whole genome shotgun (WGS) entry which is preliminary data.</text>
</comment>
<evidence type="ECO:0000259" key="2">
    <source>
        <dbReference type="Pfam" id="PF03713"/>
    </source>
</evidence>
<protein>
    <recommendedName>
        <fullName evidence="2">DUF305 domain-containing protein</fullName>
    </recommendedName>
</protein>
<accession>A0A0G1KBR9</accession>
<keyword evidence="1" id="KW-1133">Transmembrane helix</keyword>
<keyword evidence="1" id="KW-0472">Membrane</keyword>
<keyword evidence="1" id="KW-0812">Transmembrane</keyword>
<dbReference type="EMBL" id="LCJQ01000018">
    <property type="protein sequence ID" value="KKT81063.1"/>
    <property type="molecule type" value="Genomic_DNA"/>
</dbReference>
<evidence type="ECO:0000313" key="4">
    <source>
        <dbReference type="Proteomes" id="UP000034595"/>
    </source>
</evidence>
<dbReference type="Proteomes" id="UP000034595">
    <property type="component" value="Unassembled WGS sequence"/>
</dbReference>
<evidence type="ECO:0000313" key="3">
    <source>
        <dbReference type="EMBL" id="KKT81063.1"/>
    </source>
</evidence>
<dbReference type="PANTHER" id="PTHR36933">
    <property type="entry name" value="SLL0788 PROTEIN"/>
    <property type="match status" value="1"/>
</dbReference>
<feature type="domain" description="DUF305" evidence="2">
    <location>
        <begin position="29"/>
        <end position="112"/>
    </location>
</feature>
<proteinExistence type="predicted"/>
<evidence type="ECO:0000256" key="1">
    <source>
        <dbReference type="SAM" id="Phobius"/>
    </source>
</evidence>
<organism evidence="3 4">
    <name type="scientific">Candidatus Azambacteria bacterium GW2011_GWA1_44_9</name>
    <dbReference type="NCBI Taxonomy" id="1618610"/>
    <lineage>
        <taxon>Bacteria</taxon>
        <taxon>Candidatus Azamiibacteriota</taxon>
    </lineage>
</organism>
<dbReference type="Pfam" id="PF03713">
    <property type="entry name" value="DUF305"/>
    <property type="match status" value="1"/>
</dbReference>
<dbReference type="Gene3D" id="1.20.1260.10">
    <property type="match status" value="1"/>
</dbReference>
<dbReference type="InterPro" id="IPR012347">
    <property type="entry name" value="Ferritin-like"/>
</dbReference>
<gene>
    <name evidence="3" type="ORF">UW78_C0018G0013</name>
</gene>
<dbReference type="AlphaFoldDB" id="A0A0G1KBR9"/>
<dbReference type="InterPro" id="IPR005183">
    <property type="entry name" value="DUF305_CopM-like"/>
</dbReference>
<name>A0A0G1KBR9_9BACT</name>
<feature type="transmembrane region" description="Helical" evidence="1">
    <location>
        <begin position="6"/>
        <end position="28"/>
    </location>
</feature>
<reference evidence="3 4" key="1">
    <citation type="journal article" date="2015" name="Nature">
        <title>rRNA introns, odd ribosomes, and small enigmatic genomes across a large radiation of phyla.</title>
        <authorList>
            <person name="Brown C.T."/>
            <person name="Hug L.A."/>
            <person name="Thomas B.C."/>
            <person name="Sharon I."/>
            <person name="Castelle C.J."/>
            <person name="Singh A."/>
            <person name="Wilkins M.J."/>
            <person name="Williams K.H."/>
            <person name="Banfield J.F."/>
        </authorList>
    </citation>
    <scope>NUCLEOTIDE SEQUENCE [LARGE SCALE GENOMIC DNA]</scope>
</reference>
<sequence length="118" mass="13003">MDNKPILYGVVGFVLGVAITIFTANNAVNTNNTGMMGGTGMGSSMEEMMESMNGKTGENFDRAFIDAMTIHHQGAIEMAKEAKQSAGRAEIKSMADDIIVAQTNEIEMMQQWRSQWRY</sequence>
<dbReference type="PANTHER" id="PTHR36933:SF1">
    <property type="entry name" value="SLL0788 PROTEIN"/>
    <property type="match status" value="1"/>
</dbReference>